<keyword evidence="5" id="KW-1185">Reference proteome</keyword>
<protein>
    <recommendedName>
        <fullName evidence="3">U-box domain-containing protein</fullName>
    </recommendedName>
</protein>
<accession>A0AAE0BV01</accession>
<dbReference type="PANTHER" id="PTHR46573">
    <property type="entry name" value="WD REPEAT, SAM AND U-BOX DOMAIN-CONTAINING PROTEIN 1"/>
    <property type="match status" value="1"/>
</dbReference>
<feature type="repeat" description="ANK" evidence="1">
    <location>
        <begin position="203"/>
        <end position="231"/>
    </location>
</feature>
<organism evidence="4 5">
    <name type="scientific">Cymbomonas tetramitiformis</name>
    <dbReference type="NCBI Taxonomy" id="36881"/>
    <lineage>
        <taxon>Eukaryota</taxon>
        <taxon>Viridiplantae</taxon>
        <taxon>Chlorophyta</taxon>
        <taxon>Pyramimonadophyceae</taxon>
        <taxon>Pyramimonadales</taxon>
        <taxon>Pyramimonadaceae</taxon>
        <taxon>Cymbomonas</taxon>
    </lineage>
</organism>
<dbReference type="Pfam" id="PF04564">
    <property type="entry name" value="U-box"/>
    <property type="match status" value="1"/>
</dbReference>
<dbReference type="EMBL" id="LGRX02033159">
    <property type="protein sequence ID" value="KAK3242494.1"/>
    <property type="molecule type" value="Genomic_DNA"/>
</dbReference>
<dbReference type="SUPFAM" id="SSF57850">
    <property type="entry name" value="RING/U-box"/>
    <property type="match status" value="1"/>
</dbReference>
<reference evidence="4 5" key="1">
    <citation type="journal article" date="2015" name="Genome Biol. Evol.">
        <title>Comparative Genomics of a Bacterivorous Green Alga Reveals Evolutionary Causalities and Consequences of Phago-Mixotrophic Mode of Nutrition.</title>
        <authorList>
            <person name="Burns J.A."/>
            <person name="Paasch A."/>
            <person name="Narechania A."/>
            <person name="Kim E."/>
        </authorList>
    </citation>
    <scope>NUCLEOTIDE SEQUENCE [LARGE SCALE GENOMIC DNA]</scope>
    <source>
        <strain evidence="4 5">PLY_AMNH</strain>
    </source>
</reference>
<evidence type="ECO:0000259" key="3">
    <source>
        <dbReference type="PROSITE" id="PS51698"/>
    </source>
</evidence>
<feature type="region of interest" description="Disordered" evidence="2">
    <location>
        <begin position="144"/>
        <end position="170"/>
    </location>
</feature>
<feature type="compositionally biased region" description="Polar residues" evidence="2">
    <location>
        <begin position="155"/>
        <end position="170"/>
    </location>
</feature>
<dbReference type="GO" id="GO:0016567">
    <property type="term" value="P:protein ubiquitination"/>
    <property type="evidence" value="ECO:0007669"/>
    <property type="project" value="InterPro"/>
</dbReference>
<dbReference type="Pfam" id="PF00023">
    <property type="entry name" value="Ank"/>
    <property type="match status" value="1"/>
</dbReference>
<dbReference type="InterPro" id="IPR036770">
    <property type="entry name" value="Ankyrin_rpt-contain_sf"/>
</dbReference>
<dbReference type="InterPro" id="IPR013083">
    <property type="entry name" value="Znf_RING/FYVE/PHD"/>
</dbReference>
<dbReference type="Gene3D" id="3.30.40.10">
    <property type="entry name" value="Zinc/RING finger domain, C3HC4 (zinc finger)"/>
    <property type="match status" value="1"/>
</dbReference>
<sequence length="280" mass="31460">MLQGCALDALPWNHAQRKVELVALREELGRAKASKEEDLQSFLEHLMSALNIGVLRAAPPPEYLCPISERIMQHPVTVVETGVSYERAVIERWFDKGDDTFFDPLTGNNLSTREITENGELKSRIQSWWHRRWNLTLDQADSSPSEEASVFASPPDSSQELKSSRPSKSGTLLDAAKQGDLATVLEELRSGDPKELAILDSEKQWSPLQWASAKGHTAIVQALIQAGADLNTGWRLVRNFILKNRLIAYQPHLFFEVMSRDWFPRGSSQSMCDDCSKQNG</sequence>
<feature type="domain" description="U-box" evidence="3">
    <location>
        <begin position="58"/>
        <end position="135"/>
    </location>
</feature>
<dbReference type="PROSITE" id="PS51698">
    <property type="entry name" value="U_BOX"/>
    <property type="match status" value="1"/>
</dbReference>
<dbReference type="InterPro" id="IPR003613">
    <property type="entry name" value="Ubox_domain"/>
</dbReference>
<evidence type="ECO:0000256" key="1">
    <source>
        <dbReference type="PROSITE-ProRule" id="PRU00023"/>
    </source>
</evidence>
<dbReference type="InterPro" id="IPR052085">
    <property type="entry name" value="WD-SAM-U-box"/>
</dbReference>
<comment type="caution">
    <text evidence="4">The sequence shown here is derived from an EMBL/GenBank/DDBJ whole genome shotgun (WGS) entry which is preliminary data.</text>
</comment>
<evidence type="ECO:0000256" key="2">
    <source>
        <dbReference type="SAM" id="MobiDB-lite"/>
    </source>
</evidence>
<dbReference type="SMART" id="SM00504">
    <property type="entry name" value="Ubox"/>
    <property type="match status" value="1"/>
</dbReference>
<dbReference type="AlphaFoldDB" id="A0AAE0BV01"/>
<evidence type="ECO:0000313" key="4">
    <source>
        <dbReference type="EMBL" id="KAK3242494.1"/>
    </source>
</evidence>
<dbReference type="InterPro" id="IPR002110">
    <property type="entry name" value="Ankyrin_rpt"/>
</dbReference>
<dbReference type="GO" id="GO:0004842">
    <property type="term" value="F:ubiquitin-protein transferase activity"/>
    <property type="evidence" value="ECO:0007669"/>
    <property type="project" value="InterPro"/>
</dbReference>
<dbReference type="SMART" id="SM00248">
    <property type="entry name" value="ANK"/>
    <property type="match status" value="1"/>
</dbReference>
<dbReference type="PANTHER" id="PTHR46573:SF1">
    <property type="entry name" value="WD REPEAT, SAM AND U-BOX DOMAIN-CONTAINING PROTEIN 1"/>
    <property type="match status" value="1"/>
</dbReference>
<evidence type="ECO:0000313" key="5">
    <source>
        <dbReference type="Proteomes" id="UP001190700"/>
    </source>
</evidence>
<dbReference type="PROSITE" id="PS50088">
    <property type="entry name" value="ANK_REPEAT"/>
    <property type="match status" value="1"/>
</dbReference>
<proteinExistence type="predicted"/>
<dbReference type="PROSITE" id="PS50297">
    <property type="entry name" value="ANK_REP_REGION"/>
    <property type="match status" value="1"/>
</dbReference>
<keyword evidence="1" id="KW-0040">ANK repeat</keyword>
<gene>
    <name evidence="4" type="ORF">CYMTET_47818</name>
</gene>
<name>A0AAE0BV01_9CHLO</name>
<dbReference type="Gene3D" id="1.25.40.20">
    <property type="entry name" value="Ankyrin repeat-containing domain"/>
    <property type="match status" value="1"/>
</dbReference>
<dbReference type="Proteomes" id="UP001190700">
    <property type="component" value="Unassembled WGS sequence"/>
</dbReference>
<dbReference type="SUPFAM" id="SSF48403">
    <property type="entry name" value="Ankyrin repeat"/>
    <property type="match status" value="1"/>
</dbReference>